<comment type="caution">
    <text evidence="1">The sequence shown here is derived from an EMBL/GenBank/DDBJ whole genome shotgun (WGS) entry which is preliminary data.</text>
</comment>
<accession>A0A414R6S5</accession>
<evidence type="ECO:0000313" key="2">
    <source>
        <dbReference type="Proteomes" id="UP000283485"/>
    </source>
</evidence>
<name>A0A414R6S5_9BACT</name>
<proteinExistence type="predicted"/>
<dbReference type="RefSeq" id="WP_118211903.1">
    <property type="nucleotide sequence ID" value="NZ_JAQDLO010000002.1"/>
</dbReference>
<dbReference type="SUPFAM" id="SSF48452">
    <property type="entry name" value="TPR-like"/>
    <property type="match status" value="1"/>
</dbReference>
<dbReference type="InterPro" id="IPR011990">
    <property type="entry name" value="TPR-like_helical_dom_sf"/>
</dbReference>
<reference evidence="1 2" key="1">
    <citation type="submission" date="2018-08" db="EMBL/GenBank/DDBJ databases">
        <title>A genome reference for cultivated species of the human gut microbiota.</title>
        <authorList>
            <person name="Zou Y."/>
            <person name="Xue W."/>
            <person name="Luo G."/>
        </authorList>
    </citation>
    <scope>NUCLEOTIDE SEQUENCE [LARGE SCALE GENOMIC DNA]</scope>
    <source>
        <strain evidence="1 2">AM23-23</strain>
    </source>
</reference>
<dbReference type="Proteomes" id="UP000283485">
    <property type="component" value="Unassembled WGS sequence"/>
</dbReference>
<protein>
    <recommendedName>
        <fullName evidence="3">Tetratricopeptide repeat protein</fullName>
    </recommendedName>
</protein>
<sequence>MIKHSVLPSLKIITILVMLLTTVEVNAQFNYSNNTQFKAFNYGDMLAPLQMATEAYKKAEQEYEEYQLKFTKEVTSKSPNYHIASLYCDKCIKLNAVFKGALGKWSDLIYQKGYCAYYSEEYEEAYKLFEMAYSKHGNSKAQKAMEQCKIAMEKTTTDNESIIAEKEAQNLFEIGKKLFLEAKSKEEYADAYGYLSRAVELGCKEAVEYKEACSKKM</sequence>
<evidence type="ECO:0000313" key="1">
    <source>
        <dbReference type="EMBL" id="RHF88759.1"/>
    </source>
</evidence>
<gene>
    <name evidence="1" type="ORF">DW653_11685</name>
</gene>
<dbReference type="AlphaFoldDB" id="A0A414R6S5"/>
<dbReference type="EMBL" id="QRHQ01000024">
    <property type="protein sequence ID" value="RHF88759.1"/>
    <property type="molecule type" value="Genomic_DNA"/>
</dbReference>
<evidence type="ECO:0008006" key="3">
    <source>
        <dbReference type="Google" id="ProtNLM"/>
    </source>
</evidence>
<organism evidence="1 2">
    <name type="scientific">Phocaeicola plebeius</name>
    <dbReference type="NCBI Taxonomy" id="310297"/>
    <lineage>
        <taxon>Bacteria</taxon>
        <taxon>Pseudomonadati</taxon>
        <taxon>Bacteroidota</taxon>
        <taxon>Bacteroidia</taxon>
        <taxon>Bacteroidales</taxon>
        <taxon>Bacteroidaceae</taxon>
        <taxon>Phocaeicola</taxon>
    </lineage>
</organism>